<dbReference type="RefSeq" id="WP_105988470.1">
    <property type="nucleotide sequence ID" value="NZ_POST01000008.1"/>
</dbReference>
<proteinExistence type="inferred from homology"/>
<protein>
    <submittedName>
        <fullName evidence="6">ABC transporter ATP-binding protein</fullName>
    </submittedName>
</protein>
<dbReference type="SUPFAM" id="SSF52540">
    <property type="entry name" value="P-loop containing nucleoside triphosphate hydrolases"/>
    <property type="match status" value="1"/>
</dbReference>
<evidence type="ECO:0000256" key="1">
    <source>
        <dbReference type="ARBA" id="ARBA00005417"/>
    </source>
</evidence>
<sequence>MQTLLSTNKLTVKFKDLTVLHDINISIYDTKKVIGLVGPNGAGKTTLIHSILGLNNINGGNIKYYGKHNIAYCPDTPEFESKLTCYQIMEQSLLLANKTVENKYKKICNLLNLVGLERFSNRNVQGFSRGMKQRLGIASALILDPKLIFLDEPTSALDPIGREEIIKLISDISTNTNVIMSSHNLDDVQRISSNIIVINEGYIIYQGNINKFMDKFDKNSYISLKNDYFLKKYINLLNKNNIIIKNIDYKKYQIYFNESDFSNVLSILCEYHDGINKIIKNNNSLNDAFINTVRNMEN</sequence>
<keyword evidence="3" id="KW-0547">Nucleotide-binding</keyword>
<evidence type="ECO:0000256" key="4">
    <source>
        <dbReference type="ARBA" id="ARBA00022840"/>
    </source>
</evidence>
<dbReference type="SMART" id="SM00382">
    <property type="entry name" value="AAA"/>
    <property type="match status" value="1"/>
</dbReference>
<dbReference type="InterPro" id="IPR003439">
    <property type="entry name" value="ABC_transporter-like_ATP-bd"/>
</dbReference>
<evidence type="ECO:0000256" key="2">
    <source>
        <dbReference type="ARBA" id="ARBA00022448"/>
    </source>
</evidence>
<keyword evidence="7" id="KW-1185">Reference proteome</keyword>
<dbReference type="InterPro" id="IPR027417">
    <property type="entry name" value="P-loop_NTPase"/>
</dbReference>
<dbReference type="GO" id="GO:0005524">
    <property type="term" value="F:ATP binding"/>
    <property type="evidence" value="ECO:0007669"/>
    <property type="project" value="UniProtKB-KW"/>
</dbReference>
<reference evidence="6 7" key="1">
    <citation type="submission" date="2018-08" db="EMBL/GenBank/DDBJ databases">
        <title>Comparative genomics of wild bee and flower associated Lactobacillus reveals potential adaptation to the bee host.</title>
        <authorList>
            <person name="Vuong H.Q."/>
            <person name="Mcfrederick Q.S."/>
        </authorList>
    </citation>
    <scope>NUCLEOTIDE SEQUENCE [LARGE SCALE GENOMIC DNA]</scope>
    <source>
        <strain evidence="6 7">HV_04</strain>
    </source>
</reference>
<gene>
    <name evidence="6" type="ORF">DY048_07910</name>
</gene>
<comment type="caution">
    <text evidence="6">The sequence shown here is derived from an EMBL/GenBank/DDBJ whole genome shotgun (WGS) entry which is preliminary data.</text>
</comment>
<keyword evidence="2" id="KW-0813">Transport</keyword>
<dbReference type="Proteomes" id="UP000767392">
    <property type="component" value="Unassembled WGS sequence"/>
</dbReference>
<evidence type="ECO:0000259" key="5">
    <source>
        <dbReference type="PROSITE" id="PS50893"/>
    </source>
</evidence>
<dbReference type="InterPro" id="IPR003593">
    <property type="entry name" value="AAA+_ATPase"/>
</dbReference>
<organism evidence="6 7">
    <name type="scientific">Apilactobacillus timberlakei</name>
    <dbReference type="NCBI Taxonomy" id="2008380"/>
    <lineage>
        <taxon>Bacteria</taxon>
        <taxon>Bacillati</taxon>
        <taxon>Bacillota</taxon>
        <taxon>Bacilli</taxon>
        <taxon>Lactobacillales</taxon>
        <taxon>Lactobacillaceae</taxon>
        <taxon>Apilactobacillus</taxon>
    </lineage>
</organism>
<dbReference type="Gene3D" id="3.40.50.300">
    <property type="entry name" value="P-loop containing nucleotide triphosphate hydrolases"/>
    <property type="match status" value="1"/>
</dbReference>
<dbReference type="PANTHER" id="PTHR43335:SF2">
    <property type="entry name" value="ABC TRANSPORTER, ATP-BINDING PROTEIN"/>
    <property type="match status" value="1"/>
</dbReference>
<dbReference type="EMBL" id="QUAM01000009">
    <property type="protein sequence ID" value="TPR12313.1"/>
    <property type="molecule type" value="Genomic_DNA"/>
</dbReference>
<dbReference type="PROSITE" id="PS50893">
    <property type="entry name" value="ABC_TRANSPORTER_2"/>
    <property type="match status" value="1"/>
</dbReference>
<comment type="similarity">
    <text evidence="1">Belongs to the ABC transporter superfamily.</text>
</comment>
<evidence type="ECO:0000313" key="6">
    <source>
        <dbReference type="EMBL" id="TPR12313.1"/>
    </source>
</evidence>
<evidence type="ECO:0000313" key="7">
    <source>
        <dbReference type="Proteomes" id="UP000767392"/>
    </source>
</evidence>
<feature type="domain" description="ABC transporter" evidence="5">
    <location>
        <begin position="5"/>
        <end position="225"/>
    </location>
</feature>
<evidence type="ECO:0000256" key="3">
    <source>
        <dbReference type="ARBA" id="ARBA00022741"/>
    </source>
</evidence>
<dbReference type="PANTHER" id="PTHR43335">
    <property type="entry name" value="ABC TRANSPORTER, ATP-BINDING PROTEIN"/>
    <property type="match status" value="1"/>
</dbReference>
<name>A0ABY2YW17_9LACO</name>
<dbReference type="CDD" id="cd03230">
    <property type="entry name" value="ABC_DR_subfamily_A"/>
    <property type="match status" value="1"/>
</dbReference>
<dbReference type="Pfam" id="PF00005">
    <property type="entry name" value="ABC_tran"/>
    <property type="match status" value="1"/>
</dbReference>
<keyword evidence="4 6" id="KW-0067">ATP-binding</keyword>
<accession>A0ABY2YW17</accession>